<dbReference type="OrthoDB" id="9796171at2"/>
<organism evidence="2 3">
    <name type="scientific">Weissella hellenica</name>
    <dbReference type="NCBI Taxonomy" id="46256"/>
    <lineage>
        <taxon>Bacteria</taxon>
        <taxon>Bacillati</taxon>
        <taxon>Bacillota</taxon>
        <taxon>Bacilli</taxon>
        <taxon>Lactobacillales</taxon>
        <taxon>Lactobacillaceae</taxon>
        <taxon>Weissella</taxon>
    </lineage>
</organism>
<dbReference type="AlphaFoldDB" id="A0A4Y4G3V1"/>
<dbReference type="Pfam" id="PF13673">
    <property type="entry name" value="Acetyltransf_10"/>
    <property type="match status" value="1"/>
</dbReference>
<keyword evidence="2" id="KW-0808">Transferase</keyword>
<dbReference type="GO" id="GO:0016747">
    <property type="term" value="F:acyltransferase activity, transferring groups other than amino-acyl groups"/>
    <property type="evidence" value="ECO:0007669"/>
    <property type="project" value="InterPro"/>
</dbReference>
<dbReference type="EMBL" id="JAAXPM010000008">
    <property type="protein sequence ID" value="NKY67233.1"/>
    <property type="molecule type" value="Genomic_DNA"/>
</dbReference>
<evidence type="ECO:0000259" key="1">
    <source>
        <dbReference type="Pfam" id="PF13673"/>
    </source>
</evidence>
<gene>
    <name evidence="2" type="ORF">HF960_06090</name>
</gene>
<dbReference type="SUPFAM" id="SSF55729">
    <property type="entry name" value="Acyl-CoA N-acyltransferases (Nat)"/>
    <property type="match status" value="1"/>
</dbReference>
<comment type="caution">
    <text evidence="2">The sequence shown here is derived from an EMBL/GenBank/DDBJ whole genome shotgun (WGS) entry which is preliminary data.</text>
</comment>
<evidence type="ECO:0000313" key="3">
    <source>
        <dbReference type="Proteomes" id="UP000585749"/>
    </source>
</evidence>
<protein>
    <submittedName>
        <fullName evidence="2">GNAT family N-acetyltransferase</fullName>
    </submittedName>
</protein>
<accession>A0A4Y4G3V1</accession>
<dbReference type="InterPro" id="IPR016181">
    <property type="entry name" value="Acyl_CoA_acyltransferase"/>
</dbReference>
<name>A0A4Y4G3V1_WEIHE</name>
<dbReference type="Proteomes" id="UP000585749">
    <property type="component" value="Unassembled WGS sequence"/>
</dbReference>
<feature type="domain" description="N-acetyltransferase" evidence="1">
    <location>
        <begin position="10"/>
        <end position="53"/>
    </location>
</feature>
<dbReference type="InterPro" id="IPR000182">
    <property type="entry name" value="GNAT_dom"/>
</dbReference>
<proteinExistence type="predicted"/>
<sequence length="55" mass="6618">MEKIFDVLNENFKNGEVRIIAQIEVQHFYEKWGFTVIGEPYIHEQTPHIDMQLIK</sequence>
<evidence type="ECO:0000313" key="2">
    <source>
        <dbReference type="EMBL" id="NKY67233.1"/>
    </source>
</evidence>
<dbReference type="Gene3D" id="3.40.630.30">
    <property type="match status" value="1"/>
</dbReference>
<reference evidence="2 3" key="1">
    <citation type="submission" date="2020-04" db="EMBL/GenBank/DDBJ databases">
        <title>MicrobeNet Type strains.</title>
        <authorList>
            <person name="Nicholson A.C."/>
        </authorList>
    </citation>
    <scope>NUCLEOTIDE SEQUENCE [LARGE SCALE GENOMIC DNA]</scope>
    <source>
        <strain evidence="2 3">CCUG 33494</strain>
    </source>
</reference>